<dbReference type="AlphaFoldDB" id="A0A1T4N5B0"/>
<dbReference type="InterPro" id="IPR036649">
    <property type="entry name" value="Pyrophosphatase_sf"/>
</dbReference>
<dbReference type="GO" id="GO:0000287">
    <property type="term" value="F:magnesium ion binding"/>
    <property type="evidence" value="ECO:0007669"/>
    <property type="project" value="InterPro"/>
</dbReference>
<dbReference type="GO" id="GO:0006796">
    <property type="term" value="P:phosphate-containing compound metabolic process"/>
    <property type="evidence" value="ECO:0007669"/>
    <property type="project" value="InterPro"/>
</dbReference>
<name>A0A1T4N5B0_TREPO</name>
<accession>A0A1T4N5B0</accession>
<sequence length="121" mass="13712">MENKDFLTPDYSDVIGKKVCVKIDRPLGSRHPEHSDIVYQVNYGFIEDVIAGDGEEQDAYVLGIDVPVQSFEGIVIAVYHRINDCEDKWIVSPCGADYSDGEILSKISFQERFFTGFLCRK</sequence>
<evidence type="ECO:0000313" key="2">
    <source>
        <dbReference type="Proteomes" id="UP000190423"/>
    </source>
</evidence>
<dbReference type="GO" id="GO:0004427">
    <property type="term" value="F:inorganic diphosphate phosphatase activity"/>
    <property type="evidence" value="ECO:0007669"/>
    <property type="project" value="InterPro"/>
</dbReference>
<dbReference type="OrthoDB" id="9798247at2"/>
<protein>
    <submittedName>
        <fullName evidence="1">Inorganic pyrophosphatase</fullName>
    </submittedName>
</protein>
<gene>
    <name evidence="1" type="ORF">SAMN02745149_02186</name>
</gene>
<organism evidence="1 2">
    <name type="scientific">Treponema porcinum</name>
    <dbReference type="NCBI Taxonomy" id="261392"/>
    <lineage>
        <taxon>Bacteria</taxon>
        <taxon>Pseudomonadati</taxon>
        <taxon>Spirochaetota</taxon>
        <taxon>Spirochaetia</taxon>
        <taxon>Spirochaetales</taxon>
        <taxon>Treponemataceae</taxon>
        <taxon>Treponema</taxon>
    </lineage>
</organism>
<dbReference type="STRING" id="261392.SAMN02745149_02186"/>
<reference evidence="1 2" key="1">
    <citation type="submission" date="2017-02" db="EMBL/GenBank/DDBJ databases">
        <authorList>
            <person name="Peterson S.W."/>
        </authorList>
    </citation>
    <scope>NUCLEOTIDE SEQUENCE [LARGE SCALE GENOMIC DNA]</scope>
    <source>
        <strain evidence="1 2">ATCC BAA-908</strain>
    </source>
</reference>
<dbReference type="EMBL" id="FUWG01000020">
    <property type="protein sequence ID" value="SJZ74499.1"/>
    <property type="molecule type" value="Genomic_DNA"/>
</dbReference>
<dbReference type="GeneID" id="78317454"/>
<dbReference type="GO" id="GO:0005737">
    <property type="term" value="C:cytoplasm"/>
    <property type="evidence" value="ECO:0007669"/>
    <property type="project" value="InterPro"/>
</dbReference>
<keyword evidence="2" id="KW-1185">Reference proteome</keyword>
<proteinExistence type="predicted"/>
<dbReference type="Proteomes" id="UP000190423">
    <property type="component" value="Unassembled WGS sequence"/>
</dbReference>
<dbReference type="SUPFAM" id="SSF50324">
    <property type="entry name" value="Inorganic pyrophosphatase"/>
    <property type="match status" value="1"/>
</dbReference>
<evidence type="ECO:0000313" key="1">
    <source>
        <dbReference type="EMBL" id="SJZ74499.1"/>
    </source>
</evidence>
<dbReference type="RefSeq" id="WP_078934065.1">
    <property type="nucleotide sequence ID" value="NZ_FUWG01000020.1"/>
</dbReference>
<dbReference type="Gene3D" id="3.90.80.10">
    <property type="entry name" value="Inorganic pyrophosphatase"/>
    <property type="match status" value="1"/>
</dbReference>